<reference evidence="2" key="1">
    <citation type="journal article" date="2011" name="Genetics">
        <title>Massive changes in genome architecture accompany the transition to self-fertility in the filamentous fungus Neurospora tetrasperma.</title>
        <authorList>
            <person name="Ellison C.E."/>
            <person name="Stajich J.E."/>
            <person name="Jacobson D.J."/>
            <person name="Natvig D.O."/>
            <person name="Lapidus A."/>
            <person name="Foster B."/>
            <person name="Aerts A."/>
            <person name="Riley R."/>
            <person name="Lindquist E.A."/>
            <person name="Grigoriev I.V."/>
            <person name="Taylor J.W."/>
        </authorList>
    </citation>
    <scope>NUCLEOTIDE SEQUENCE [LARGE SCALE GENOMIC DNA]</scope>
    <source>
        <strain evidence="2">FGSC 2508 / P0657</strain>
    </source>
</reference>
<dbReference type="EMBL" id="GL891302">
    <property type="protein sequence ID" value="EGO61036.1"/>
    <property type="molecule type" value="Genomic_DNA"/>
</dbReference>
<name>F8MB17_NEUT8</name>
<dbReference type="HOGENOM" id="CLU_2320990_0_0_1"/>
<organism evidence="1 2">
    <name type="scientific">Neurospora tetrasperma (strain FGSC 2508 / ATCC MYA-4615 / P0657)</name>
    <dbReference type="NCBI Taxonomy" id="510951"/>
    <lineage>
        <taxon>Eukaryota</taxon>
        <taxon>Fungi</taxon>
        <taxon>Dikarya</taxon>
        <taxon>Ascomycota</taxon>
        <taxon>Pezizomycotina</taxon>
        <taxon>Sordariomycetes</taxon>
        <taxon>Sordariomycetidae</taxon>
        <taxon>Sordariales</taxon>
        <taxon>Sordariaceae</taxon>
        <taxon>Neurospora</taxon>
    </lineage>
</organism>
<proteinExistence type="predicted"/>
<sequence>MPTPSLGRSNVANIDFQRAFELLLVLRAEALRTSLWGFLALPDDLRPSDWVTETERILEAAREVEERLDFIAVIMAAVTRRIEFIEQLT</sequence>
<dbReference type="GeneID" id="20827594"/>
<dbReference type="Proteomes" id="UP000008065">
    <property type="component" value="Unassembled WGS sequence"/>
</dbReference>
<dbReference type="KEGG" id="nte:NEUTE1DRAFT37281"/>
<dbReference type="VEuPathDB" id="FungiDB:NEUTE1DRAFT_37281"/>
<accession>F8MB17</accession>
<dbReference type="AlphaFoldDB" id="F8MB17"/>
<protein>
    <submittedName>
        <fullName evidence="1">Uncharacterized protein</fullName>
    </submittedName>
</protein>
<evidence type="ECO:0000313" key="1">
    <source>
        <dbReference type="EMBL" id="EGO61036.1"/>
    </source>
</evidence>
<gene>
    <name evidence="1" type="ORF">NEUTE1DRAFT_37281</name>
</gene>
<dbReference type="OrthoDB" id="10446900at2759"/>
<dbReference type="RefSeq" id="XP_009847183.1">
    <property type="nucleotide sequence ID" value="XM_009848881.1"/>
</dbReference>
<evidence type="ECO:0000313" key="2">
    <source>
        <dbReference type="Proteomes" id="UP000008065"/>
    </source>
</evidence>
<keyword evidence="2" id="KW-1185">Reference proteome</keyword>